<dbReference type="GO" id="GO:0051087">
    <property type="term" value="F:protein-folding chaperone binding"/>
    <property type="evidence" value="ECO:0007669"/>
    <property type="project" value="InterPro"/>
</dbReference>
<proteinExistence type="inferred from homology"/>
<dbReference type="Gene3D" id="2.30.22.10">
    <property type="entry name" value="Head domain of nucleotide exchange factor GrpE"/>
    <property type="match status" value="1"/>
</dbReference>
<dbReference type="GO" id="GO:0051082">
    <property type="term" value="F:unfolded protein binding"/>
    <property type="evidence" value="ECO:0007669"/>
    <property type="project" value="TreeGrafter"/>
</dbReference>
<comment type="similarity">
    <text evidence="2">Belongs to the GrpE family.</text>
</comment>
<feature type="non-terminal residue" evidence="8">
    <location>
        <position position="1"/>
    </location>
</feature>
<dbReference type="EMBL" id="UINC01109556">
    <property type="protein sequence ID" value="SVC76456.1"/>
    <property type="molecule type" value="Genomic_DNA"/>
</dbReference>
<accession>A0A382PTA8</accession>
<dbReference type="PANTHER" id="PTHR21237:SF23">
    <property type="entry name" value="GRPE PROTEIN HOMOLOG, MITOCHONDRIAL"/>
    <property type="match status" value="1"/>
</dbReference>
<protein>
    <recommendedName>
        <fullName evidence="9">Nucleotide exchange factor GrpE</fullName>
    </recommendedName>
</protein>
<sequence>KGENGPDREDPLESLKKKLSEKQEELAGEKDKLIRLKAETDNFRKRLSREKDGFAQFANERLLKDVLPIYENLERALSTPNITVESLQKGLEMILKQFSSFLDKEKVKPVESVGQKFDPSIHEAMSQMESDDHEDDTVIQEYSKGYYLNGRILQPARVVICKNSSGGKKKKNKEKDSKSKSESKASKKNSSKSKGKQAKS</sequence>
<feature type="compositionally biased region" description="Basic residues" evidence="7">
    <location>
        <begin position="186"/>
        <end position="200"/>
    </location>
</feature>
<dbReference type="Gene3D" id="3.90.20.20">
    <property type="match status" value="1"/>
</dbReference>
<dbReference type="CDD" id="cd00446">
    <property type="entry name" value="GrpE"/>
    <property type="match status" value="1"/>
</dbReference>
<dbReference type="InterPro" id="IPR013805">
    <property type="entry name" value="GrpE_CC"/>
</dbReference>
<comment type="subunit">
    <text evidence="3">Homodimer.</text>
</comment>
<comment type="subcellular location">
    <subcellularLocation>
        <location evidence="1">Cytoplasm</location>
    </subcellularLocation>
</comment>
<evidence type="ECO:0000256" key="7">
    <source>
        <dbReference type="SAM" id="MobiDB-lite"/>
    </source>
</evidence>
<evidence type="ECO:0000313" key="8">
    <source>
        <dbReference type="EMBL" id="SVC76456.1"/>
    </source>
</evidence>
<evidence type="ECO:0000256" key="6">
    <source>
        <dbReference type="ARBA" id="ARBA00023186"/>
    </source>
</evidence>
<feature type="compositionally biased region" description="Basic and acidic residues" evidence="7">
    <location>
        <begin position="173"/>
        <end position="185"/>
    </location>
</feature>
<reference evidence="8" key="1">
    <citation type="submission" date="2018-05" db="EMBL/GenBank/DDBJ databases">
        <authorList>
            <person name="Lanie J.A."/>
            <person name="Ng W.-L."/>
            <person name="Kazmierczak K.M."/>
            <person name="Andrzejewski T.M."/>
            <person name="Davidsen T.M."/>
            <person name="Wayne K.J."/>
            <person name="Tettelin H."/>
            <person name="Glass J.I."/>
            <person name="Rusch D."/>
            <person name="Podicherti R."/>
            <person name="Tsui H.-C.T."/>
            <person name="Winkler M.E."/>
        </authorList>
    </citation>
    <scope>NUCLEOTIDE SEQUENCE</scope>
</reference>
<evidence type="ECO:0000256" key="2">
    <source>
        <dbReference type="ARBA" id="ARBA00009054"/>
    </source>
</evidence>
<dbReference type="GO" id="GO:0005737">
    <property type="term" value="C:cytoplasm"/>
    <property type="evidence" value="ECO:0007669"/>
    <property type="project" value="UniProtKB-SubCell"/>
</dbReference>
<dbReference type="NCBIfam" id="NF010738">
    <property type="entry name" value="PRK14140.1"/>
    <property type="match status" value="1"/>
</dbReference>
<feature type="region of interest" description="Disordered" evidence="7">
    <location>
        <begin position="163"/>
        <end position="200"/>
    </location>
</feature>
<dbReference type="AlphaFoldDB" id="A0A382PTA8"/>
<evidence type="ECO:0000256" key="5">
    <source>
        <dbReference type="ARBA" id="ARBA00023016"/>
    </source>
</evidence>
<keyword evidence="5" id="KW-0346">Stress response</keyword>
<dbReference type="InterPro" id="IPR000740">
    <property type="entry name" value="GrpE"/>
</dbReference>
<dbReference type="GO" id="GO:0006457">
    <property type="term" value="P:protein folding"/>
    <property type="evidence" value="ECO:0007669"/>
    <property type="project" value="InterPro"/>
</dbReference>
<feature type="region of interest" description="Disordered" evidence="7">
    <location>
        <begin position="1"/>
        <end position="27"/>
    </location>
</feature>
<dbReference type="InterPro" id="IPR009012">
    <property type="entry name" value="GrpE_head"/>
</dbReference>
<evidence type="ECO:0000256" key="3">
    <source>
        <dbReference type="ARBA" id="ARBA00011738"/>
    </source>
</evidence>
<evidence type="ECO:0008006" key="9">
    <source>
        <dbReference type="Google" id="ProtNLM"/>
    </source>
</evidence>
<dbReference type="GO" id="GO:0000774">
    <property type="term" value="F:adenyl-nucleotide exchange factor activity"/>
    <property type="evidence" value="ECO:0007669"/>
    <property type="project" value="InterPro"/>
</dbReference>
<dbReference type="SUPFAM" id="SSF58014">
    <property type="entry name" value="Coiled-coil domain of nucleotide exchange factor GrpE"/>
    <property type="match status" value="1"/>
</dbReference>
<dbReference type="FunFam" id="2.30.22.10:FF:000001">
    <property type="entry name" value="Protein GrpE"/>
    <property type="match status" value="1"/>
</dbReference>
<keyword evidence="4" id="KW-0963">Cytoplasm</keyword>
<keyword evidence="6" id="KW-0143">Chaperone</keyword>
<dbReference type="PANTHER" id="PTHR21237">
    <property type="entry name" value="GRPE PROTEIN"/>
    <property type="match status" value="1"/>
</dbReference>
<gene>
    <name evidence="8" type="ORF">METZ01_LOCUS329310</name>
</gene>
<organism evidence="8">
    <name type="scientific">marine metagenome</name>
    <dbReference type="NCBI Taxonomy" id="408172"/>
    <lineage>
        <taxon>unclassified sequences</taxon>
        <taxon>metagenomes</taxon>
        <taxon>ecological metagenomes</taxon>
    </lineage>
</organism>
<dbReference type="GO" id="GO:0042803">
    <property type="term" value="F:protein homodimerization activity"/>
    <property type="evidence" value="ECO:0007669"/>
    <property type="project" value="InterPro"/>
</dbReference>
<dbReference type="PRINTS" id="PR00773">
    <property type="entry name" value="GRPEPROTEIN"/>
</dbReference>
<evidence type="ECO:0000256" key="1">
    <source>
        <dbReference type="ARBA" id="ARBA00004496"/>
    </source>
</evidence>
<dbReference type="SUPFAM" id="SSF51064">
    <property type="entry name" value="Head domain of nucleotide exchange factor GrpE"/>
    <property type="match status" value="1"/>
</dbReference>
<dbReference type="HAMAP" id="MF_01151">
    <property type="entry name" value="GrpE"/>
    <property type="match status" value="1"/>
</dbReference>
<name>A0A382PTA8_9ZZZZ</name>
<dbReference type="Pfam" id="PF01025">
    <property type="entry name" value="GrpE"/>
    <property type="match status" value="1"/>
</dbReference>
<evidence type="ECO:0000256" key="4">
    <source>
        <dbReference type="ARBA" id="ARBA00022490"/>
    </source>
</evidence>